<dbReference type="RefSeq" id="WP_151701040.1">
    <property type="nucleotide sequence ID" value="NZ_CP031223.1"/>
</dbReference>
<sequence>MKMEKKNRIFLCIIISLFLLGACQKGTEEPTIQFSNGSVQLTPIYYGDRFNEDEAQIEEKIQYFMIGKLFVELPNVIYGEQIQIQAQNFSTKNYEVYDYLLDGKGNIISEYEMTPTLVKVMEQGMTTFTFEPSHNAKVYADYAIDHQLAHCILIRSKIYKSNFAFATLILSEEEI</sequence>
<gene>
    <name evidence="2" type="ORF">PB01_15685</name>
</gene>
<evidence type="ECO:0000313" key="3">
    <source>
        <dbReference type="Proteomes" id="UP000325517"/>
    </source>
</evidence>
<keyword evidence="1" id="KW-0732">Signal</keyword>
<dbReference type="Proteomes" id="UP000325517">
    <property type="component" value="Chromosome"/>
</dbReference>
<evidence type="ECO:0000313" key="2">
    <source>
        <dbReference type="EMBL" id="QFG00153.1"/>
    </source>
</evidence>
<name>A0A5J6SRF0_9BACI</name>
<organism evidence="2 3">
    <name type="scientific">Psychrobacillus glaciei</name>
    <dbReference type="NCBI Taxonomy" id="2283160"/>
    <lineage>
        <taxon>Bacteria</taxon>
        <taxon>Bacillati</taxon>
        <taxon>Bacillota</taxon>
        <taxon>Bacilli</taxon>
        <taxon>Bacillales</taxon>
        <taxon>Bacillaceae</taxon>
        <taxon>Psychrobacillus</taxon>
    </lineage>
</organism>
<proteinExistence type="predicted"/>
<feature type="signal peptide" evidence="1">
    <location>
        <begin position="1"/>
        <end position="21"/>
    </location>
</feature>
<dbReference type="AlphaFoldDB" id="A0A5J6SRF0"/>
<dbReference type="EMBL" id="CP031223">
    <property type="protein sequence ID" value="QFG00153.1"/>
    <property type="molecule type" value="Genomic_DNA"/>
</dbReference>
<keyword evidence="3" id="KW-1185">Reference proteome</keyword>
<dbReference type="OrthoDB" id="2968625at2"/>
<protein>
    <submittedName>
        <fullName evidence="2">Uncharacterized protein</fullName>
    </submittedName>
</protein>
<dbReference type="KEGG" id="psyo:PB01_15685"/>
<evidence type="ECO:0000256" key="1">
    <source>
        <dbReference type="SAM" id="SignalP"/>
    </source>
</evidence>
<dbReference type="PROSITE" id="PS51257">
    <property type="entry name" value="PROKAR_LIPOPROTEIN"/>
    <property type="match status" value="1"/>
</dbReference>
<reference evidence="2 3" key="1">
    <citation type="submission" date="2018-07" db="EMBL/GenBank/DDBJ databases">
        <title>Complete genome sequence of Psychrobacillus sp. PB01, isolated from iceberg, and comparative genome analysis of Psychrobacillus strains.</title>
        <authorList>
            <person name="Lee P.C."/>
        </authorList>
    </citation>
    <scope>NUCLEOTIDE SEQUENCE [LARGE SCALE GENOMIC DNA]</scope>
    <source>
        <strain evidence="2 3">PB01</strain>
    </source>
</reference>
<feature type="chain" id="PRO_5038981872" evidence="1">
    <location>
        <begin position="22"/>
        <end position="175"/>
    </location>
</feature>
<accession>A0A5J6SRF0</accession>